<dbReference type="EMBL" id="KV921260">
    <property type="protein sequence ID" value="ORE23106.1"/>
    <property type="molecule type" value="Genomic_DNA"/>
</dbReference>
<evidence type="ECO:0000313" key="2">
    <source>
        <dbReference type="Proteomes" id="UP000242381"/>
    </source>
</evidence>
<evidence type="ECO:0000313" key="1">
    <source>
        <dbReference type="EMBL" id="ORE23106.1"/>
    </source>
</evidence>
<organism evidence="1 2">
    <name type="scientific">Rhizopus microsporus</name>
    <dbReference type="NCBI Taxonomy" id="58291"/>
    <lineage>
        <taxon>Eukaryota</taxon>
        <taxon>Fungi</taxon>
        <taxon>Fungi incertae sedis</taxon>
        <taxon>Mucoromycota</taxon>
        <taxon>Mucoromycotina</taxon>
        <taxon>Mucoromycetes</taxon>
        <taxon>Mucorales</taxon>
        <taxon>Mucorineae</taxon>
        <taxon>Rhizopodaceae</taxon>
        <taxon>Rhizopus</taxon>
    </lineage>
</organism>
<name>A0A1X0SFP4_RHIZD</name>
<sequence>MAIYTSGQYLYCICSEIIANSEAISDDDMDHYLEDNKQEEIEIDHFNLSECVREYMDVDPPEEDEDSFGDAVLFAGSMLKKRHMALNVKKRDFYRRYTPKQAEKLFDLIIEKGFTAKAAALNTGINVGPCSKLC</sequence>
<dbReference type="VEuPathDB" id="FungiDB:BCV72DRAFT_238815"/>
<dbReference type="Proteomes" id="UP000242381">
    <property type="component" value="Unassembled WGS sequence"/>
</dbReference>
<reference evidence="1 2" key="1">
    <citation type="journal article" date="2016" name="Proc. Natl. Acad. Sci. U.S.A.">
        <title>Lipid metabolic changes in an early divergent fungus govern the establishment of a mutualistic symbiosis with endobacteria.</title>
        <authorList>
            <person name="Lastovetsky O.A."/>
            <person name="Gaspar M.L."/>
            <person name="Mondo S.J."/>
            <person name="LaButti K.M."/>
            <person name="Sandor L."/>
            <person name="Grigoriev I.V."/>
            <person name="Henry S.A."/>
            <person name="Pawlowska T.E."/>
        </authorList>
    </citation>
    <scope>NUCLEOTIDE SEQUENCE [LARGE SCALE GENOMIC DNA]</scope>
    <source>
        <strain evidence="1 2">ATCC 11559</strain>
    </source>
</reference>
<gene>
    <name evidence="1" type="ORF">BCV71DRAFT_259583</name>
</gene>
<dbReference type="AlphaFoldDB" id="A0A1X0SFP4"/>
<proteinExistence type="predicted"/>
<accession>A0A1X0SFP4</accession>
<protein>
    <submittedName>
        <fullName evidence="1">Uncharacterized protein</fullName>
    </submittedName>
</protein>